<gene>
    <name evidence="2" type="ORF">A1O3_03085</name>
</gene>
<dbReference type="Proteomes" id="UP000019478">
    <property type="component" value="Unassembled WGS sequence"/>
</dbReference>
<dbReference type="PANTHER" id="PTHR47843">
    <property type="entry name" value="BTB DOMAIN-CONTAINING PROTEIN-RELATED"/>
    <property type="match status" value="1"/>
</dbReference>
<evidence type="ECO:0000313" key="3">
    <source>
        <dbReference type="Proteomes" id="UP000019478"/>
    </source>
</evidence>
<dbReference type="EMBL" id="AMGY01000002">
    <property type="protein sequence ID" value="EXJ90017.1"/>
    <property type="molecule type" value="Genomic_DNA"/>
</dbReference>
<organism evidence="2 3">
    <name type="scientific">Capronia epimyces CBS 606.96</name>
    <dbReference type="NCBI Taxonomy" id="1182542"/>
    <lineage>
        <taxon>Eukaryota</taxon>
        <taxon>Fungi</taxon>
        <taxon>Dikarya</taxon>
        <taxon>Ascomycota</taxon>
        <taxon>Pezizomycotina</taxon>
        <taxon>Eurotiomycetes</taxon>
        <taxon>Chaetothyriomycetidae</taxon>
        <taxon>Chaetothyriales</taxon>
        <taxon>Herpotrichiellaceae</taxon>
        <taxon>Capronia</taxon>
    </lineage>
</organism>
<feature type="domain" description="BTB" evidence="1">
    <location>
        <begin position="20"/>
        <end position="90"/>
    </location>
</feature>
<dbReference type="Gene3D" id="3.30.710.10">
    <property type="entry name" value="Potassium Channel Kv1.1, Chain A"/>
    <property type="match status" value="1"/>
</dbReference>
<dbReference type="RefSeq" id="XP_007731414.1">
    <property type="nucleotide sequence ID" value="XM_007733224.1"/>
</dbReference>
<dbReference type="eggNOG" id="ENOG502SIA0">
    <property type="taxonomic scope" value="Eukaryota"/>
</dbReference>
<dbReference type="OrthoDB" id="1022638at2759"/>
<dbReference type="AlphaFoldDB" id="W9YAY9"/>
<accession>W9YAY9</accession>
<sequence>MVTSTTSQDASSKSQIFAFSDIISVFVGQNKLEYRLHEAILTTKSPFFEKCLCSGMKEQQEKKVYLPDVNPSEFDIMIMWMYTEKVNPGRDNALITGVYLLADRFCMPDLQNGLVDAFRANYNTYLINPMTVKNIWRLTPEGCKLREAALDLMFNRLCQNPSQYRTASVGKSATTPQKPESEFAIEFAIEFEKLLQENGPLPSALFWKRHDHNPPTAYSLPPDPSSMSGCVYHVHANGKKCK</sequence>
<dbReference type="CDD" id="cd18186">
    <property type="entry name" value="BTB_POZ_ZBTB_KLHL-like"/>
    <property type="match status" value="1"/>
</dbReference>
<dbReference type="Pfam" id="PF00651">
    <property type="entry name" value="BTB"/>
    <property type="match status" value="1"/>
</dbReference>
<keyword evidence="3" id="KW-1185">Reference proteome</keyword>
<dbReference type="SUPFAM" id="SSF54695">
    <property type="entry name" value="POZ domain"/>
    <property type="match status" value="1"/>
</dbReference>
<dbReference type="STRING" id="1182542.W9YAY9"/>
<protein>
    <recommendedName>
        <fullName evidence="1">BTB domain-containing protein</fullName>
    </recommendedName>
</protein>
<dbReference type="PROSITE" id="PS50097">
    <property type="entry name" value="BTB"/>
    <property type="match status" value="1"/>
</dbReference>
<proteinExistence type="predicted"/>
<evidence type="ECO:0000313" key="2">
    <source>
        <dbReference type="EMBL" id="EXJ90017.1"/>
    </source>
</evidence>
<dbReference type="InterPro" id="IPR011333">
    <property type="entry name" value="SKP1/BTB/POZ_sf"/>
</dbReference>
<evidence type="ECO:0000259" key="1">
    <source>
        <dbReference type="PROSITE" id="PS50097"/>
    </source>
</evidence>
<dbReference type="HOGENOM" id="CLU_068279_1_0_1"/>
<dbReference type="PANTHER" id="PTHR47843:SF2">
    <property type="entry name" value="BTB DOMAIN-CONTAINING PROTEIN"/>
    <property type="match status" value="1"/>
</dbReference>
<reference evidence="2 3" key="1">
    <citation type="submission" date="2013-03" db="EMBL/GenBank/DDBJ databases">
        <title>The Genome Sequence of Capronia epimyces CBS 606.96.</title>
        <authorList>
            <consortium name="The Broad Institute Genomics Platform"/>
            <person name="Cuomo C."/>
            <person name="de Hoog S."/>
            <person name="Gorbushina A."/>
            <person name="Walker B."/>
            <person name="Young S.K."/>
            <person name="Zeng Q."/>
            <person name="Gargeya S."/>
            <person name="Fitzgerald M."/>
            <person name="Haas B."/>
            <person name="Abouelleil A."/>
            <person name="Allen A.W."/>
            <person name="Alvarado L."/>
            <person name="Arachchi H.M."/>
            <person name="Berlin A.M."/>
            <person name="Chapman S.B."/>
            <person name="Gainer-Dewar J."/>
            <person name="Goldberg J."/>
            <person name="Griggs A."/>
            <person name="Gujja S."/>
            <person name="Hansen M."/>
            <person name="Howarth C."/>
            <person name="Imamovic A."/>
            <person name="Ireland A."/>
            <person name="Larimer J."/>
            <person name="McCowan C."/>
            <person name="Murphy C."/>
            <person name="Pearson M."/>
            <person name="Poon T.W."/>
            <person name="Priest M."/>
            <person name="Roberts A."/>
            <person name="Saif S."/>
            <person name="Shea T."/>
            <person name="Sisk P."/>
            <person name="Sykes S."/>
            <person name="Wortman J."/>
            <person name="Nusbaum C."/>
            <person name="Birren B."/>
        </authorList>
    </citation>
    <scope>NUCLEOTIDE SEQUENCE [LARGE SCALE GENOMIC DNA]</scope>
    <source>
        <strain evidence="2 3">CBS 606.96</strain>
    </source>
</reference>
<dbReference type="GeneID" id="19167214"/>
<name>W9YAY9_9EURO</name>
<dbReference type="SMART" id="SM00225">
    <property type="entry name" value="BTB"/>
    <property type="match status" value="1"/>
</dbReference>
<dbReference type="InterPro" id="IPR000210">
    <property type="entry name" value="BTB/POZ_dom"/>
</dbReference>
<comment type="caution">
    <text evidence="2">The sequence shown here is derived from an EMBL/GenBank/DDBJ whole genome shotgun (WGS) entry which is preliminary data.</text>
</comment>